<feature type="chain" id="PRO_5046637392" evidence="2">
    <location>
        <begin position="20"/>
        <end position="547"/>
    </location>
</feature>
<dbReference type="InterPro" id="IPR011044">
    <property type="entry name" value="Quino_amine_DH_bsu"/>
</dbReference>
<evidence type="ECO:0000313" key="5">
    <source>
        <dbReference type="Proteomes" id="UP001597548"/>
    </source>
</evidence>
<evidence type="ECO:0000256" key="2">
    <source>
        <dbReference type="SAM" id="SignalP"/>
    </source>
</evidence>
<dbReference type="InterPro" id="IPR026444">
    <property type="entry name" value="Secre_tail"/>
</dbReference>
<protein>
    <submittedName>
        <fullName evidence="4">Aryl-sulfate sulfotransferase</fullName>
    </submittedName>
</protein>
<name>A0ABW5ZQU7_9FLAO</name>
<feature type="signal peptide" evidence="2">
    <location>
        <begin position="1"/>
        <end position="19"/>
    </location>
</feature>
<keyword evidence="5" id="KW-1185">Reference proteome</keyword>
<dbReference type="NCBIfam" id="TIGR04183">
    <property type="entry name" value="Por_Secre_tail"/>
    <property type="match status" value="1"/>
</dbReference>
<dbReference type="Pfam" id="PF05935">
    <property type="entry name" value="Arylsulfotrans"/>
    <property type="match status" value="1"/>
</dbReference>
<dbReference type="SUPFAM" id="SSF50969">
    <property type="entry name" value="YVTN repeat-like/Quinoprotein amine dehydrogenase"/>
    <property type="match status" value="1"/>
</dbReference>
<keyword evidence="1 2" id="KW-0732">Signal</keyword>
<evidence type="ECO:0000259" key="3">
    <source>
        <dbReference type="Pfam" id="PF18962"/>
    </source>
</evidence>
<dbReference type="InterPro" id="IPR053143">
    <property type="entry name" value="Arylsulfate_ST"/>
</dbReference>
<accession>A0ABW5ZQU7</accession>
<dbReference type="EMBL" id="JBHUOS010000003">
    <property type="protein sequence ID" value="MFD2915390.1"/>
    <property type="molecule type" value="Genomic_DNA"/>
</dbReference>
<dbReference type="Pfam" id="PF18962">
    <property type="entry name" value="Por_Secre_tail"/>
    <property type="match status" value="1"/>
</dbReference>
<organism evidence="4 5">
    <name type="scientific">Psychroserpens luteus</name>
    <dbReference type="NCBI Taxonomy" id="1434066"/>
    <lineage>
        <taxon>Bacteria</taxon>
        <taxon>Pseudomonadati</taxon>
        <taxon>Bacteroidota</taxon>
        <taxon>Flavobacteriia</taxon>
        <taxon>Flavobacteriales</taxon>
        <taxon>Flavobacteriaceae</taxon>
        <taxon>Psychroserpens</taxon>
    </lineage>
</organism>
<dbReference type="PANTHER" id="PTHR35340:SF5">
    <property type="entry name" value="ASST-DOMAIN-CONTAINING PROTEIN"/>
    <property type="match status" value="1"/>
</dbReference>
<evidence type="ECO:0000313" key="4">
    <source>
        <dbReference type="EMBL" id="MFD2915390.1"/>
    </source>
</evidence>
<reference evidence="5" key="1">
    <citation type="journal article" date="2019" name="Int. J. Syst. Evol. Microbiol.">
        <title>The Global Catalogue of Microorganisms (GCM) 10K type strain sequencing project: providing services to taxonomists for standard genome sequencing and annotation.</title>
        <authorList>
            <consortium name="The Broad Institute Genomics Platform"/>
            <consortium name="The Broad Institute Genome Sequencing Center for Infectious Disease"/>
            <person name="Wu L."/>
            <person name="Ma J."/>
        </authorList>
    </citation>
    <scope>NUCLEOTIDE SEQUENCE [LARGE SCALE GENOMIC DNA]</scope>
    <source>
        <strain evidence="5">KCTC 32514</strain>
    </source>
</reference>
<sequence>MNRKLLLILILLFLSFAKAQNTVGTTFINENVFDAYTLFTSNTKSFLINNCGEVINEWNSTYLPGNAVYLLPNGNLLRAGRLDDGSSNITFGGQGGIIELFDWDSNLLWSYTYSSNQFRQHHDIFPMPNGNVLILAATVMSETEAIAEGRDPNLLTQPNLYSEQIIEVEPVGTNQGNIVWEWNAKDHLIQDFDNTKTNFGNVALTPEKIDINFLNGLNGVANWLHFNSIQYNENLDQVVMSSRHLSEVYVIDHSTTTAEAATSSGGVYGKGGDLLYRWGNPQAYKQGTELDRTLFGQHYPHFIADGLNNAGKLMIFNNGDGRNPVYSEAIIVTPPTTATGVYQYTPNTAFGPLSVDYSYSDQSTDPSEFYSAIVSSAQQLPNGNILICEGRQGDIFEIDNNDSIVWKYRNPVNNTNGNVDTQGDIPNTSGILFRAIKYALDFPAFAGRELTPGTPIELNPDLSACENLSVTDVEFVNVNIYPNPASNYININSNETIDKIELYSILGQKVLEARQNSTIDISAFKSGMYFVKIYSGDRSISKKIIKN</sequence>
<dbReference type="RefSeq" id="WP_194509909.1">
    <property type="nucleotide sequence ID" value="NZ_JADILU010000012.1"/>
</dbReference>
<dbReference type="PANTHER" id="PTHR35340">
    <property type="entry name" value="PQQ ENZYME REPEAT PROTEIN-RELATED"/>
    <property type="match status" value="1"/>
</dbReference>
<dbReference type="Proteomes" id="UP001597548">
    <property type="component" value="Unassembled WGS sequence"/>
</dbReference>
<proteinExistence type="predicted"/>
<gene>
    <name evidence="4" type="ORF">ACFS29_07040</name>
</gene>
<evidence type="ECO:0000256" key="1">
    <source>
        <dbReference type="ARBA" id="ARBA00022729"/>
    </source>
</evidence>
<dbReference type="InterPro" id="IPR010262">
    <property type="entry name" value="Arylsulfotransferase_bact"/>
</dbReference>
<comment type="caution">
    <text evidence="4">The sequence shown here is derived from an EMBL/GenBank/DDBJ whole genome shotgun (WGS) entry which is preliminary data.</text>
</comment>
<feature type="domain" description="Secretion system C-terminal sorting" evidence="3">
    <location>
        <begin position="480"/>
        <end position="545"/>
    </location>
</feature>